<dbReference type="Gene3D" id="1.10.443.10">
    <property type="entry name" value="Intergrase catalytic core"/>
    <property type="match status" value="1"/>
</dbReference>
<dbReference type="PROSITE" id="PS51900">
    <property type="entry name" value="CB"/>
    <property type="match status" value="1"/>
</dbReference>
<dbReference type="GO" id="GO:0003677">
    <property type="term" value="F:DNA binding"/>
    <property type="evidence" value="ECO:0007669"/>
    <property type="project" value="UniProtKB-UniRule"/>
</dbReference>
<dbReference type="Gene3D" id="1.10.150.130">
    <property type="match status" value="1"/>
</dbReference>
<evidence type="ECO:0000256" key="5">
    <source>
        <dbReference type="ARBA" id="ARBA00023172"/>
    </source>
</evidence>
<dbReference type="Pfam" id="PF00589">
    <property type="entry name" value="Phage_integrase"/>
    <property type="match status" value="1"/>
</dbReference>
<evidence type="ECO:0000256" key="3">
    <source>
        <dbReference type="ARBA" id="ARBA00022908"/>
    </source>
</evidence>
<evidence type="ECO:0000256" key="6">
    <source>
        <dbReference type="PROSITE-ProRule" id="PRU01248"/>
    </source>
</evidence>
<dbReference type="CDD" id="cd01189">
    <property type="entry name" value="INT_ICEBs1_C_like"/>
    <property type="match status" value="1"/>
</dbReference>
<protein>
    <submittedName>
        <fullName evidence="10">Site-specific integrase</fullName>
    </submittedName>
</protein>
<organism evidence="10 11">
    <name type="scientific">Oscillibacter hominis</name>
    <dbReference type="NCBI Taxonomy" id="2763056"/>
    <lineage>
        <taxon>Bacteria</taxon>
        <taxon>Bacillati</taxon>
        <taxon>Bacillota</taxon>
        <taxon>Clostridia</taxon>
        <taxon>Eubacteriales</taxon>
        <taxon>Oscillospiraceae</taxon>
        <taxon>Oscillibacter</taxon>
    </lineage>
</organism>
<sequence length="464" mass="53330">MAAKRRSNGEGSFWQLEDKTWVYQVTVGRKEDGSLKRKSFKGRTKAICKQRKEEWEAEQQALKQSEEAKIQQQDDVEEQRRMLGHSIESEALFAETFMAWLKLYKSPPTRKPSTYASYIDTYNTHFAEFFGPMPLYAITQDVVQDYYQKKQLNGARKDGKKGGLSPKTIRNHHMILKDFFSYAQKKYKLDENPTLETTRPEVVTPEMRVLSPSEMEIFMEEVLRETQRIAILTDLFVGFRVGELLALNISDFNLERQTLTVNKNLIRVDTIALSLDNPNIRILNYNPDKKTHLIVQSTPKTKSSNREISISDGLCELLIRHIFTLANSVWPNPENLLFPSTKGTYIDPKSFEIRLTAVSKRCEIRKVNPHALRHTMATRLAEERVPLNIVQGILGHASLETTKKYLHKNEDVEREAIETMSDYLDMNKLAAAPKLSGTKKRGKFSGIVLPDFSKEQKNIPPESA</sequence>
<evidence type="ECO:0000256" key="4">
    <source>
        <dbReference type="ARBA" id="ARBA00023125"/>
    </source>
</evidence>
<dbReference type="Proteomes" id="UP000515960">
    <property type="component" value="Chromosome"/>
</dbReference>
<name>A0A7G9B3H5_9FIRM</name>
<dbReference type="InterPro" id="IPR004107">
    <property type="entry name" value="Integrase_SAM-like_N"/>
</dbReference>
<dbReference type="GO" id="GO:0006310">
    <property type="term" value="P:DNA recombination"/>
    <property type="evidence" value="ECO:0007669"/>
    <property type="project" value="UniProtKB-KW"/>
</dbReference>
<accession>A0A7G9B3H5</accession>
<dbReference type="PROSITE" id="PS51898">
    <property type="entry name" value="TYR_RECOMBINASE"/>
    <property type="match status" value="1"/>
</dbReference>
<comment type="similarity">
    <text evidence="2">Belongs to the 'phage' integrase family.</text>
</comment>
<dbReference type="InterPro" id="IPR010998">
    <property type="entry name" value="Integrase_recombinase_N"/>
</dbReference>
<dbReference type="InterPro" id="IPR013762">
    <property type="entry name" value="Integrase-like_cat_sf"/>
</dbReference>
<dbReference type="GO" id="GO:0015074">
    <property type="term" value="P:DNA integration"/>
    <property type="evidence" value="ECO:0007669"/>
    <property type="project" value="UniProtKB-KW"/>
</dbReference>
<feature type="domain" description="Core-binding (CB)" evidence="9">
    <location>
        <begin position="91"/>
        <end position="184"/>
    </location>
</feature>
<evidence type="ECO:0000313" key="10">
    <source>
        <dbReference type="EMBL" id="QNL44106.1"/>
    </source>
</evidence>
<dbReference type="RefSeq" id="WP_187332707.1">
    <property type="nucleotide sequence ID" value="NZ_CP060490.1"/>
</dbReference>
<evidence type="ECO:0000259" key="9">
    <source>
        <dbReference type="PROSITE" id="PS51900"/>
    </source>
</evidence>
<dbReference type="InterPro" id="IPR011010">
    <property type="entry name" value="DNA_brk_join_enz"/>
</dbReference>
<dbReference type="PANTHER" id="PTHR30349">
    <property type="entry name" value="PHAGE INTEGRASE-RELATED"/>
    <property type="match status" value="1"/>
</dbReference>
<evidence type="ECO:0000256" key="2">
    <source>
        <dbReference type="ARBA" id="ARBA00008857"/>
    </source>
</evidence>
<evidence type="ECO:0000256" key="7">
    <source>
        <dbReference type="SAM" id="Coils"/>
    </source>
</evidence>
<keyword evidence="11" id="KW-1185">Reference proteome</keyword>
<keyword evidence="7" id="KW-0175">Coiled coil</keyword>
<feature type="domain" description="Tyr recombinase" evidence="8">
    <location>
        <begin position="205"/>
        <end position="418"/>
    </location>
</feature>
<comment type="function">
    <text evidence="1">Site-specific tyrosine recombinase, which acts by catalyzing the cutting and rejoining of the recombining DNA molecules.</text>
</comment>
<gene>
    <name evidence="10" type="ORF">H8790_11775</name>
</gene>
<dbReference type="InterPro" id="IPR002104">
    <property type="entry name" value="Integrase_catalytic"/>
</dbReference>
<reference evidence="10 11" key="1">
    <citation type="submission" date="2020-08" db="EMBL/GenBank/DDBJ databases">
        <authorList>
            <person name="Liu C."/>
            <person name="Sun Q."/>
        </authorList>
    </citation>
    <scope>NUCLEOTIDE SEQUENCE [LARGE SCALE GENOMIC DNA]</scope>
    <source>
        <strain evidence="10 11">NSJ-62</strain>
    </source>
</reference>
<feature type="coiled-coil region" evidence="7">
    <location>
        <begin position="45"/>
        <end position="82"/>
    </location>
</feature>
<keyword evidence="3" id="KW-0229">DNA integration</keyword>
<dbReference type="AlphaFoldDB" id="A0A7G9B3H5"/>
<dbReference type="SUPFAM" id="SSF56349">
    <property type="entry name" value="DNA breaking-rejoining enzymes"/>
    <property type="match status" value="1"/>
</dbReference>
<evidence type="ECO:0000256" key="1">
    <source>
        <dbReference type="ARBA" id="ARBA00003283"/>
    </source>
</evidence>
<dbReference type="InterPro" id="IPR044068">
    <property type="entry name" value="CB"/>
</dbReference>
<dbReference type="InterPro" id="IPR050090">
    <property type="entry name" value="Tyrosine_recombinase_XerCD"/>
</dbReference>
<keyword evidence="4 6" id="KW-0238">DNA-binding</keyword>
<dbReference type="Pfam" id="PF14659">
    <property type="entry name" value="Phage_int_SAM_3"/>
    <property type="match status" value="1"/>
</dbReference>
<evidence type="ECO:0000259" key="8">
    <source>
        <dbReference type="PROSITE" id="PS51898"/>
    </source>
</evidence>
<evidence type="ECO:0000313" key="11">
    <source>
        <dbReference type="Proteomes" id="UP000515960"/>
    </source>
</evidence>
<dbReference type="EMBL" id="CP060490">
    <property type="protein sequence ID" value="QNL44106.1"/>
    <property type="molecule type" value="Genomic_DNA"/>
</dbReference>
<dbReference type="PANTHER" id="PTHR30349:SF64">
    <property type="entry name" value="PROPHAGE INTEGRASE INTD-RELATED"/>
    <property type="match status" value="1"/>
</dbReference>
<proteinExistence type="inferred from homology"/>
<dbReference type="KEGG" id="ohi:H8790_11775"/>
<keyword evidence="5" id="KW-0233">DNA recombination</keyword>